<gene>
    <name evidence="2" type="ORF">ACFPRA_04670</name>
</gene>
<dbReference type="Proteomes" id="UP001596109">
    <property type="component" value="Unassembled WGS sequence"/>
</dbReference>
<protein>
    <submittedName>
        <fullName evidence="2">Uncharacterized protein</fullName>
    </submittedName>
</protein>
<proteinExistence type="predicted"/>
<evidence type="ECO:0000256" key="1">
    <source>
        <dbReference type="SAM" id="Phobius"/>
    </source>
</evidence>
<dbReference type="RefSeq" id="WP_381431232.1">
    <property type="nucleotide sequence ID" value="NZ_JBHSNO010000005.1"/>
</dbReference>
<organism evidence="2 3">
    <name type="scientific">Sporosarcina soli</name>
    <dbReference type="NCBI Taxonomy" id="334736"/>
    <lineage>
        <taxon>Bacteria</taxon>
        <taxon>Bacillati</taxon>
        <taxon>Bacillota</taxon>
        <taxon>Bacilli</taxon>
        <taxon>Bacillales</taxon>
        <taxon>Caryophanaceae</taxon>
        <taxon>Sporosarcina</taxon>
    </lineage>
</organism>
<evidence type="ECO:0000313" key="3">
    <source>
        <dbReference type="Proteomes" id="UP001596109"/>
    </source>
</evidence>
<feature type="transmembrane region" description="Helical" evidence="1">
    <location>
        <begin position="18"/>
        <end position="37"/>
    </location>
</feature>
<keyword evidence="1" id="KW-0472">Membrane</keyword>
<name>A0ABW0THP4_9BACL</name>
<evidence type="ECO:0000313" key="2">
    <source>
        <dbReference type="EMBL" id="MFC5588163.1"/>
    </source>
</evidence>
<sequence length="92" mass="10670">MGLFFQRRNNKKSARPVIVIRIIMAMIMGISLIWGIVNGSTFFFLRLIFIIAGLVSIIDAVEAYFQKENKRVYLIDLGFAILWFIFAFLFSN</sequence>
<dbReference type="EMBL" id="JBHSNO010000005">
    <property type="protein sequence ID" value="MFC5588163.1"/>
    <property type="molecule type" value="Genomic_DNA"/>
</dbReference>
<keyword evidence="3" id="KW-1185">Reference proteome</keyword>
<accession>A0ABW0THP4</accession>
<feature type="transmembrane region" description="Helical" evidence="1">
    <location>
        <begin position="43"/>
        <end position="65"/>
    </location>
</feature>
<keyword evidence="1" id="KW-1133">Transmembrane helix</keyword>
<feature type="transmembrane region" description="Helical" evidence="1">
    <location>
        <begin position="72"/>
        <end position="90"/>
    </location>
</feature>
<reference evidence="3" key="1">
    <citation type="journal article" date="2019" name="Int. J. Syst. Evol. Microbiol.">
        <title>The Global Catalogue of Microorganisms (GCM) 10K type strain sequencing project: providing services to taxonomists for standard genome sequencing and annotation.</title>
        <authorList>
            <consortium name="The Broad Institute Genomics Platform"/>
            <consortium name="The Broad Institute Genome Sequencing Center for Infectious Disease"/>
            <person name="Wu L."/>
            <person name="Ma J."/>
        </authorList>
    </citation>
    <scope>NUCLEOTIDE SEQUENCE [LARGE SCALE GENOMIC DNA]</scope>
    <source>
        <strain evidence="3">CGMCC 4.1434</strain>
    </source>
</reference>
<comment type="caution">
    <text evidence="2">The sequence shown here is derived from an EMBL/GenBank/DDBJ whole genome shotgun (WGS) entry which is preliminary data.</text>
</comment>
<keyword evidence="1" id="KW-0812">Transmembrane</keyword>